<keyword evidence="4 6" id="KW-0560">Oxidoreductase</keyword>
<feature type="binding site" evidence="5">
    <location>
        <position position="141"/>
    </location>
    <ligand>
        <name>Mn(2+)</name>
        <dbReference type="ChEBI" id="CHEBI:29035"/>
    </ligand>
</feature>
<dbReference type="InterPro" id="IPR019832">
    <property type="entry name" value="Mn/Fe_SOD_C"/>
</dbReference>
<dbReference type="PRINTS" id="PR01703">
    <property type="entry name" value="MNSODISMTASE"/>
</dbReference>
<proteinExistence type="inferred from homology"/>
<evidence type="ECO:0000256" key="2">
    <source>
        <dbReference type="ARBA" id="ARBA00012682"/>
    </source>
</evidence>
<evidence type="ECO:0000313" key="9">
    <source>
        <dbReference type="EMBL" id="OHA15741.1"/>
    </source>
</evidence>
<comment type="catalytic activity">
    <reaction evidence="6">
        <text>2 superoxide + 2 H(+) = H2O2 + O2</text>
        <dbReference type="Rhea" id="RHEA:20696"/>
        <dbReference type="ChEBI" id="CHEBI:15378"/>
        <dbReference type="ChEBI" id="CHEBI:15379"/>
        <dbReference type="ChEBI" id="CHEBI:16240"/>
        <dbReference type="ChEBI" id="CHEBI:18421"/>
        <dbReference type="EC" id="1.15.1.1"/>
    </reaction>
</comment>
<dbReference type="GO" id="GO:0046872">
    <property type="term" value="F:metal ion binding"/>
    <property type="evidence" value="ECO:0007669"/>
    <property type="project" value="UniProtKB-KW"/>
</dbReference>
<comment type="caution">
    <text evidence="9">The sequence shown here is derived from an EMBL/GenBank/DDBJ whole genome shotgun (WGS) entry which is preliminary data.</text>
</comment>
<dbReference type="PIRSF" id="PIRSF000349">
    <property type="entry name" value="SODismutase"/>
    <property type="match status" value="1"/>
</dbReference>
<evidence type="ECO:0000256" key="4">
    <source>
        <dbReference type="ARBA" id="ARBA00023002"/>
    </source>
</evidence>
<name>A0A1G2LY67_9BACT</name>
<feature type="non-terminal residue" evidence="9">
    <location>
        <position position="1"/>
    </location>
</feature>
<dbReference type="InterPro" id="IPR001189">
    <property type="entry name" value="Mn/Fe_SOD"/>
</dbReference>
<evidence type="ECO:0000259" key="7">
    <source>
        <dbReference type="Pfam" id="PF00081"/>
    </source>
</evidence>
<evidence type="ECO:0000256" key="3">
    <source>
        <dbReference type="ARBA" id="ARBA00022723"/>
    </source>
</evidence>
<reference evidence="9 10" key="1">
    <citation type="journal article" date="2016" name="Nat. Commun.">
        <title>Thousands of microbial genomes shed light on interconnected biogeochemical processes in an aquifer system.</title>
        <authorList>
            <person name="Anantharaman K."/>
            <person name="Brown C.T."/>
            <person name="Hug L.A."/>
            <person name="Sharon I."/>
            <person name="Castelle C.J."/>
            <person name="Probst A.J."/>
            <person name="Thomas B.C."/>
            <person name="Singh A."/>
            <person name="Wilkins M.J."/>
            <person name="Karaoz U."/>
            <person name="Brodie E.L."/>
            <person name="Williams K.H."/>
            <person name="Hubbard S.S."/>
            <person name="Banfield J.F."/>
        </authorList>
    </citation>
    <scope>NUCLEOTIDE SEQUENCE [LARGE SCALE GENOMIC DNA]</scope>
</reference>
<feature type="binding site" evidence="5">
    <location>
        <position position="145"/>
    </location>
    <ligand>
        <name>Mn(2+)</name>
        <dbReference type="ChEBI" id="CHEBI:29035"/>
    </ligand>
</feature>
<evidence type="ECO:0000256" key="1">
    <source>
        <dbReference type="ARBA" id="ARBA00008714"/>
    </source>
</evidence>
<feature type="binding site" evidence="5">
    <location>
        <position position="20"/>
    </location>
    <ligand>
        <name>Mn(2+)</name>
        <dbReference type="ChEBI" id="CHEBI:29035"/>
    </ligand>
</feature>
<organism evidence="9 10">
    <name type="scientific">Candidatus Tagabacteria bacterium RIFCSPLOWO2_01_FULL_42_9</name>
    <dbReference type="NCBI Taxonomy" id="1802296"/>
    <lineage>
        <taxon>Bacteria</taxon>
        <taxon>Candidatus Tagaibacteriota</taxon>
    </lineage>
</organism>
<feature type="binding site" evidence="5">
    <location>
        <position position="57"/>
    </location>
    <ligand>
        <name>Mn(2+)</name>
        <dbReference type="ChEBI" id="CHEBI:29035"/>
    </ligand>
</feature>
<protein>
    <recommendedName>
        <fullName evidence="2 6">Superoxide dismutase</fullName>
        <ecNumber evidence="2 6">1.15.1.1</ecNumber>
    </recommendedName>
</protein>
<evidence type="ECO:0000256" key="6">
    <source>
        <dbReference type="RuleBase" id="RU000414"/>
    </source>
</evidence>
<dbReference type="SUPFAM" id="SSF54719">
    <property type="entry name" value="Fe,Mn superoxide dismutase (SOD), C-terminal domain"/>
    <property type="match status" value="1"/>
</dbReference>
<evidence type="ECO:0000313" key="10">
    <source>
        <dbReference type="Proteomes" id="UP000178116"/>
    </source>
</evidence>
<dbReference type="InterPro" id="IPR019833">
    <property type="entry name" value="Mn/Fe_SOD_BS"/>
</dbReference>
<keyword evidence="3 5" id="KW-0479">Metal-binding</keyword>
<dbReference type="EC" id="1.15.1.1" evidence="2 6"/>
<dbReference type="EMBL" id="MHRA01000013">
    <property type="protein sequence ID" value="OHA15741.1"/>
    <property type="molecule type" value="Genomic_DNA"/>
</dbReference>
<comment type="similarity">
    <text evidence="1 6">Belongs to the iron/manganese superoxide dismutase family.</text>
</comment>
<dbReference type="InterPro" id="IPR050265">
    <property type="entry name" value="Fe/Mn_Superoxide_Dismutase"/>
</dbReference>
<dbReference type="PANTHER" id="PTHR11404:SF6">
    <property type="entry name" value="SUPEROXIDE DISMUTASE [MN], MITOCHONDRIAL"/>
    <property type="match status" value="1"/>
</dbReference>
<evidence type="ECO:0000259" key="8">
    <source>
        <dbReference type="Pfam" id="PF02777"/>
    </source>
</evidence>
<dbReference type="PANTHER" id="PTHR11404">
    <property type="entry name" value="SUPEROXIDE DISMUTASE 2"/>
    <property type="match status" value="1"/>
</dbReference>
<dbReference type="AlphaFoldDB" id="A0A1G2LY67"/>
<feature type="domain" description="Manganese/iron superoxide dismutase C-terminal" evidence="8">
    <location>
        <begin position="72"/>
        <end position="174"/>
    </location>
</feature>
<evidence type="ECO:0000256" key="5">
    <source>
        <dbReference type="PIRSR" id="PIRSR000349-1"/>
    </source>
</evidence>
<dbReference type="FunFam" id="3.55.40.20:FF:000004">
    <property type="entry name" value="Superoxide dismutase [Fe]"/>
    <property type="match status" value="1"/>
</dbReference>
<dbReference type="Gene3D" id="1.10.287.990">
    <property type="entry name" value="Fe,Mn superoxide dismutase (SOD) domain"/>
    <property type="match status" value="1"/>
</dbReference>
<dbReference type="PROSITE" id="PS00088">
    <property type="entry name" value="SOD_MN"/>
    <property type="match status" value="1"/>
</dbReference>
<dbReference type="InterPro" id="IPR036324">
    <property type="entry name" value="Mn/Fe_SOD_N_sf"/>
</dbReference>
<comment type="function">
    <text evidence="6">Destroys radicals which are normally produced within the cells and which are toxic to biological systems.</text>
</comment>
<dbReference type="Pfam" id="PF02777">
    <property type="entry name" value="Sod_Fe_C"/>
    <property type="match status" value="1"/>
</dbReference>
<accession>A0A1G2LY67</accession>
<dbReference type="Proteomes" id="UP000178116">
    <property type="component" value="Unassembled WGS sequence"/>
</dbReference>
<dbReference type="InterPro" id="IPR019831">
    <property type="entry name" value="Mn/Fe_SOD_N"/>
</dbReference>
<gene>
    <name evidence="9" type="ORF">A3A10_02900</name>
</gene>
<sequence length="177" mass="20576">LNYGYKDLEPHISEEQLKIHHQKHHQAYVDGANNILMDINNADLKKLAFQIGGYKLHSLFWNNLAPAGARKPAGKLAEYIEKDFGGFDNFKEKFNKAALSVEGSGWAVLAYDKEIDRTLIMQIEKHNVNIYPALEILMVLDMFEHAYYIDYKNEKGKYIDAFWNIVNWEEANKRLKI</sequence>
<dbReference type="SUPFAM" id="SSF46609">
    <property type="entry name" value="Fe,Mn superoxide dismutase (SOD), N-terminal domain"/>
    <property type="match status" value="1"/>
</dbReference>
<dbReference type="Pfam" id="PF00081">
    <property type="entry name" value="Sod_Fe_N"/>
    <property type="match status" value="1"/>
</dbReference>
<feature type="domain" description="Manganese/iron superoxide dismutase N-terminal" evidence="7">
    <location>
        <begin position="1"/>
        <end position="65"/>
    </location>
</feature>
<dbReference type="Gene3D" id="3.55.40.20">
    <property type="entry name" value="Iron/manganese superoxide dismutase, C-terminal domain"/>
    <property type="match status" value="1"/>
</dbReference>
<dbReference type="GO" id="GO:0004784">
    <property type="term" value="F:superoxide dismutase activity"/>
    <property type="evidence" value="ECO:0007669"/>
    <property type="project" value="UniProtKB-EC"/>
</dbReference>
<dbReference type="InterPro" id="IPR036314">
    <property type="entry name" value="SOD_C_sf"/>
</dbReference>